<proteinExistence type="predicted"/>
<evidence type="ECO:0000313" key="2">
    <source>
        <dbReference type="EMBL" id="GAA0176164.1"/>
    </source>
</evidence>
<feature type="compositionally biased region" description="Basic and acidic residues" evidence="1">
    <location>
        <begin position="78"/>
        <end position="90"/>
    </location>
</feature>
<dbReference type="Proteomes" id="UP001454036">
    <property type="component" value="Unassembled WGS sequence"/>
</dbReference>
<accession>A0AAV3RIE5</accession>
<protein>
    <submittedName>
        <fullName evidence="2">Uncharacterized protein</fullName>
    </submittedName>
</protein>
<evidence type="ECO:0000256" key="1">
    <source>
        <dbReference type="SAM" id="MobiDB-lite"/>
    </source>
</evidence>
<evidence type="ECO:0000313" key="3">
    <source>
        <dbReference type="Proteomes" id="UP001454036"/>
    </source>
</evidence>
<gene>
    <name evidence="2" type="ORF">LIER_42033</name>
</gene>
<keyword evidence="3" id="KW-1185">Reference proteome</keyword>
<sequence length="109" mass="12477">MKVMEQVDEIFRFSKAVVVGITKETKGDYGRVFLPSDPVVCPIDKVPKHISHCKFQIVAYQECMEVLTKPMDEFNRECESVRNEDAPEIAKKKKKATTSNSGLEKNRKQ</sequence>
<feature type="region of interest" description="Disordered" evidence="1">
    <location>
        <begin position="78"/>
        <end position="109"/>
    </location>
</feature>
<comment type="caution">
    <text evidence="2">The sequence shown here is derived from an EMBL/GenBank/DDBJ whole genome shotgun (WGS) entry which is preliminary data.</text>
</comment>
<dbReference type="EMBL" id="BAABME010027820">
    <property type="protein sequence ID" value="GAA0176164.1"/>
    <property type="molecule type" value="Genomic_DNA"/>
</dbReference>
<reference evidence="2 3" key="1">
    <citation type="submission" date="2024-01" db="EMBL/GenBank/DDBJ databases">
        <title>The complete chloroplast genome sequence of Lithospermum erythrorhizon: insights into the phylogenetic relationship among Boraginaceae species and the maternal lineages of purple gromwells.</title>
        <authorList>
            <person name="Okada T."/>
            <person name="Watanabe K."/>
        </authorList>
    </citation>
    <scope>NUCLEOTIDE SEQUENCE [LARGE SCALE GENOMIC DNA]</scope>
</reference>
<dbReference type="AlphaFoldDB" id="A0AAV3RIE5"/>
<organism evidence="2 3">
    <name type="scientific">Lithospermum erythrorhizon</name>
    <name type="common">Purple gromwell</name>
    <name type="synonym">Lithospermum officinale var. erythrorhizon</name>
    <dbReference type="NCBI Taxonomy" id="34254"/>
    <lineage>
        <taxon>Eukaryota</taxon>
        <taxon>Viridiplantae</taxon>
        <taxon>Streptophyta</taxon>
        <taxon>Embryophyta</taxon>
        <taxon>Tracheophyta</taxon>
        <taxon>Spermatophyta</taxon>
        <taxon>Magnoliopsida</taxon>
        <taxon>eudicotyledons</taxon>
        <taxon>Gunneridae</taxon>
        <taxon>Pentapetalae</taxon>
        <taxon>asterids</taxon>
        <taxon>lamiids</taxon>
        <taxon>Boraginales</taxon>
        <taxon>Boraginaceae</taxon>
        <taxon>Boraginoideae</taxon>
        <taxon>Lithospermeae</taxon>
        <taxon>Lithospermum</taxon>
    </lineage>
</organism>
<name>A0AAV3RIE5_LITER</name>